<feature type="region of interest" description="Disordered" evidence="3">
    <location>
        <begin position="559"/>
        <end position="591"/>
    </location>
</feature>
<evidence type="ECO:0000313" key="7">
    <source>
        <dbReference type="Proteomes" id="UP000012174"/>
    </source>
</evidence>
<dbReference type="InterPro" id="IPR036188">
    <property type="entry name" value="FAD/NAD-bd_sf"/>
</dbReference>
<dbReference type="GO" id="GO:0016614">
    <property type="term" value="F:oxidoreductase activity, acting on CH-OH group of donors"/>
    <property type="evidence" value="ECO:0007669"/>
    <property type="project" value="InterPro"/>
</dbReference>
<dbReference type="SUPFAM" id="SSF51905">
    <property type="entry name" value="FAD/NAD(P)-binding domain"/>
    <property type="match status" value="1"/>
</dbReference>
<gene>
    <name evidence="6" type="ORF">UCREL1_11060</name>
</gene>
<dbReference type="PIRSF" id="PIRSF000137">
    <property type="entry name" value="Alcohol_oxidase"/>
    <property type="match status" value="1"/>
</dbReference>
<keyword evidence="2" id="KW-0285">Flavoprotein</keyword>
<keyword evidence="2" id="KW-0274">FAD</keyword>
<dbReference type="eggNOG" id="KOG1238">
    <property type="taxonomic scope" value="Eukaryota"/>
</dbReference>
<dbReference type="Gene3D" id="3.50.50.60">
    <property type="entry name" value="FAD/NAD(P)-binding domain"/>
    <property type="match status" value="2"/>
</dbReference>
<sequence>MKFVTLFALLSVAVAAVDPEVEIDETVPRVREQNHLPPNGDQLPVSPPDPNKTYDYIIVGSGAGGSPLAARLAQAGHSVLLIDAGADHGRMKEVEVPALSIHSSERNEFSWGFYTHHYENIEQAKRDRKYTYRTREGNLYSGVNPPEGAEPLGNFYPRVGALGGCTEHHALIMILPADDDWSYIQNLTGDSSWDPENMRGYFRKLEKNRYLPSDLTGAHGYTGWLETALTPLTLIAQDVKLLSMVVAAATAFGLQTEGLVSEIVRVIDGLLGGFLGDLLPVAAVAGIVDGLATLLLTDINNNSPNRDTETVLAQIPLSMSIPDYKRTTPRNLVYEVATATNDDGTKKYPLDIALNTLVTKVNFDTTGEKPRAISVDYLYGESLYRADPRSSLTVDSGIPGTISATREIIVSGGTFNTPQILKLSGVGPAEELEKFGIPVIKDLPGVGTNLQDRYEVGVSATAESEFALIKDCTFLEGDDPCYDQWEDGLGPLKGAYTTNGIALAVWNKSSVAEGAHDLWIGGIPALFQGYFPGYSKKVLENKHYWTWLVLKAHGRNNGGTVNLTSANPRDPPDITFHSFGEGSPSPTAAAEDAEKDLQAVLEGIRYAESVYADLLPLDGNFTRVWPPPEEVASDGEYTQWARDEAWGHHASSSCPIGVDGDPRAVLDGDFRVRGVDGLRVVDMSIFPKIIGTFPVLGLYMVSEKAADVILADAA</sequence>
<evidence type="ECO:0000259" key="5">
    <source>
        <dbReference type="PROSITE" id="PS00624"/>
    </source>
</evidence>
<feature type="domain" description="Glucose-methanol-choline oxidoreductase N-terminal" evidence="5">
    <location>
        <begin position="413"/>
        <end position="427"/>
    </location>
</feature>
<feature type="signal peptide" evidence="4">
    <location>
        <begin position="1"/>
        <end position="16"/>
    </location>
</feature>
<dbReference type="Pfam" id="PF13450">
    <property type="entry name" value="NAD_binding_8"/>
    <property type="match status" value="1"/>
</dbReference>
<feature type="region of interest" description="Disordered" evidence="3">
    <location>
        <begin position="29"/>
        <end position="48"/>
    </location>
</feature>
<evidence type="ECO:0000256" key="2">
    <source>
        <dbReference type="PIRSR" id="PIRSR000137-2"/>
    </source>
</evidence>
<feature type="binding site" evidence="2">
    <location>
        <position position="358"/>
    </location>
    <ligand>
        <name>FAD</name>
        <dbReference type="ChEBI" id="CHEBI:57692"/>
    </ligand>
</feature>
<comment type="similarity">
    <text evidence="1">Belongs to the GMC oxidoreductase family.</text>
</comment>
<protein>
    <submittedName>
        <fullName evidence="6">Putative choline dehydrogenase protein</fullName>
    </submittedName>
</protein>
<dbReference type="InterPro" id="IPR012132">
    <property type="entry name" value="GMC_OxRdtase"/>
</dbReference>
<dbReference type="OMA" id="HDLWIGG"/>
<reference evidence="7" key="1">
    <citation type="journal article" date="2013" name="Genome Announc.">
        <title>Draft genome sequence of the grapevine dieback fungus Eutypa lata UCR-EL1.</title>
        <authorList>
            <person name="Blanco-Ulate B."/>
            <person name="Rolshausen P.E."/>
            <person name="Cantu D."/>
        </authorList>
    </citation>
    <scope>NUCLEOTIDE SEQUENCE [LARGE SCALE GENOMIC DNA]</scope>
    <source>
        <strain evidence="7">UCR-EL1</strain>
    </source>
</reference>
<dbReference type="Pfam" id="PF05199">
    <property type="entry name" value="GMC_oxred_C"/>
    <property type="match status" value="1"/>
</dbReference>
<dbReference type="InterPro" id="IPR007867">
    <property type="entry name" value="GMC_OxRtase_C"/>
</dbReference>
<dbReference type="PANTHER" id="PTHR11552:SF213">
    <property type="entry name" value="DEHYDROGENASE, PUTATIVE-RELATED"/>
    <property type="match status" value="1"/>
</dbReference>
<dbReference type="Proteomes" id="UP000012174">
    <property type="component" value="Unassembled WGS sequence"/>
</dbReference>
<accession>M7SWS9</accession>
<dbReference type="InterPro" id="IPR000172">
    <property type="entry name" value="GMC_OxRdtase_N"/>
</dbReference>
<dbReference type="AlphaFoldDB" id="M7SWS9"/>
<dbReference type="PANTHER" id="PTHR11552">
    <property type="entry name" value="GLUCOSE-METHANOL-CHOLINE GMC OXIDOREDUCTASE"/>
    <property type="match status" value="1"/>
</dbReference>
<dbReference type="KEGG" id="ela:UCREL1_11060"/>
<dbReference type="HOGENOM" id="CLU_002865_4_1_1"/>
<proteinExistence type="inferred from homology"/>
<keyword evidence="4" id="KW-0732">Signal</keyword>
<dbReference type="Gene3D" id="3.30.560.10">
    <property type="entry name" value="Glucose Oxidase, domain 3"/>
    <property type="match status" value="2"/>
</dbReference>
<name>M7SWS9_EUTLA</name>
<dbReference type="Pfam" id="PF00732">
    <property type="entry name" value="GMC_oxred_N"/>
    <property type="match status" value="1"/>
</dbReference>
<evidence type="ECO:0000313" key="6">
    <source>
        <dbReference type="EMBL" id="EMR62016.1"/>
    </source>
</evidence>
<evidence type="ECO:0000256" key="4">
    <source>
        <dbReference type="SAM" id="SignalP"/>
    </source>
</evidence>
<evidence type="ECO:0000256" key="1">
    <source>
        <dbReference type="ARBA" id="ARBA00010790"/>
    </source>
</evidence>
<dbReference type="PROSITE" id="PS00624">
    <property type="entry name" value="GMC_OXRED_2"/>
    <property type="match status" value="1"/>
</dbReference>
<comment type="cofactor">
    <cofactor evidence="2">
        <name>FAD</name>
        <dbReference type="ChEBI" id="CHEBI:57692"/>
    </cofactor>
</comment>
<dbReference type="GO" id="GO:0050660">
    <property type="term" value="F:flavin adenine dinucleotide binding"/>
    <property type="evidence" value="ECO:0007669"/>
    <property type="project" value="InterPro"/>
</dbReference>
<feature type="chain" id="PRO_5004085031" evidence="4">
    <location>
        <begin position="17"/>
        <end position="714"/>
    </location>
</feature>
<dbReference type="SUPFAM" id="SSF54373">
    <property type="entry name" value="FAD-linked reductases, C-terminal domain"/>
    <property type="match status" value="1"/>
</dbReference>
<keyword evidence="7" id="KW-1185">Reference proteome</keyword>
<dbReference type="OrthoDB" id="269227at2759"/>
<dbReference type="EMBL" id="KB707513">
    <property type="protein sequence ID" value="EMR62016.1"/>
    <property type="molecule type" value="Genomic_DNA"/>
</dbReference>
<organism evidence="6 7">
    <name type="scientific">Eutypa lata (strain UCR-EL1)</name>
    <name type="common">Grapevine dieback disease fungus</name>
    <name type="synonym">Eutypa armeniacae</name>
    <dbReference type="NCBI Taxonomy" id="1287681"/>
    <lineage>
        <taxon>Eukaryota</taxon>
        <taxon>Fungi</taxon>
        <taxon>Dikarya</taxon>
        <taxon>Ascomycota</taxon>
        <taxon>Pezizomycotina</taxon>
        <taxon>Sordariomycetes</taxon>
        <taxon>Xylariomycetidae</taxon>
        <taxon>Xylariales</taxon>
        <taxon>Diatrypaceae</taxon>
        <taxon>Eutypa</taxon>
    </lineage>
</organism>
<dbReference type="STRING" id="1287681.M7SWS9"/>
<evidence type="ECO:0000256" key="3">
    <source>
        <dbReference type="SAM" id="MobiDB-lite"/>
    </source>
</evidence>